<dbReference type="EMBL" id="JADCNM010000008">
    <property type="protein sequence ID" value="KAG0472084.1"/>
    <property type="molecule type" value="Genomic_DNA"/>
</dbReference>
<dbReference type="InterPro" id="IPR014729">
    <property type="entry name" value="Rossmann-like_a/b/a_fold"/>
</dbReference>
<sequence length="136" mass="15153">MAADRRVGVAMDFSPCSRQALRWAVENVVRDGDHLIVVNVQKEVCYEVGEVQLWEATGSPFIPLSDISDPAIMKKYGVKPDAETLDVLNTVSRQKSPHKDLLGDPREKICEAIDHIPLNCLIIGNRGLGKLKRFDN</sequence>
<dbReference type="OrthoDB" id="843225at2759"/>
<dbReference type="Gene3D" id="3.40.50.620">
    <property type="entry name" value="HUPs"/>
    <property type="match status" value="1"/>
</dbReference>
<gene>
    <name evidence="2" type="ORF">HPP92_016630</name>
</gene>
<evidence type="ECO:0000313" key="2">
    <source>
        <dbReference type="EMBL" id="KAG0472084.1"/>
    </source>
</evidence>
<accession>A0A835QGG4</accession>
<dbReference type="SUPFAM" id="SSF52402">
    <property type="entry name" value="Adenine nucleotide alpha hydrolases-like"/>
    <property type="match status" value="1"/>
</dbReference>
<reference evidence="2 3" key="1">
    <citation type="journal article" date="2020" name="Nat. Food">
        <title>A phased Vanilla planifolia genome enables genetic improvement of flavour and production.</title>
        <authorList>
            <person name="Hasing T."/>
            <person name="Tang H."/>
            <person name="Brym M."/>
            <person name="Khazi F."/>
            <person name="Huang T."/>
            <person name="Chambers A.H."/>
        </authorList>
    </citation>
    <scope>NUCLEOTIDE SEQUENCE [LARGE SCALE GENOMIC DNA]</scope>
    <source>
        <tissue evidence="2">Leaf</tissue>
    </source>
</reference>
<dbReference type="CDD" id="cd23659">
    <property type="entry name" value="USP_At3g01520-like"/>
    <property type="match status" value="1"/>
</dbReference>
<organism evidence="2 3">
    <name type="scientific">Vanilla planifolia</name>
    <name type="common">Vanilla</name>
    <dbReference type="NCBI Taxonomy" id="51239"/>
    <lineage>
        <taxon>Eukaryota</taxon>
        <taxon>Viridiplantae</taxon>
        <taxon>Streptophyta</taxon>
        <taxon>Embryophyta</taxon>
        <taxon>Tracheophyta</taxon>
        <taxon>Spermatophyta</taxon>
        <taxon>Magnoliopsida</taxon>
        <taxon>Liliopsida</taxon>
        <taxon>Asparagales</taxon>
        <taxon>Orchidaceae</taxon>
        <taxon>Vanilloideae</taxon>
        <taxon>Vanilleae</taxon>
        <taxon>Vanilla</taxon>
    </lineage>
</organism>
<dbReference type="Pfam" id="PF00582">
    <property type="entry name" value="Usp"/>
    <property type="match status" value="1"/>
</dbReference>
<dbReference type="PANTHER" id="PTHR46100:SF4">
    <property type="entry name" value="USPA DOMAIN-CONTAINING PROTEIN"/>
    <property type="match status" value="1"/>
</dbReference>
<evidence type="ECO:0000313" key="3">
    <source>
        <dbReference type="Proteomes" id="UP000639772"/>
    </source>
</evidence>
<comment type="caution">
    <text evidence="2">The sequence shown here is derived from an EMBL/GenBank/DDBJ whole genome shotgun (WGS) entry which is preliminary data.</text>
</comment>
<proteinExistence type="predicted"/>
<dbReference type="AlphaFoldDB" id="A0A835QGG4"/>
<protein>
    <recommendedName>
        <fullName evidence="1">UspA domain-containing protein</fullName>
    </recommendedName>
</protein>
<dbReference type="PANTHER" id="PTHR46100">
    <property type="entry name" value="IMP2'P"/>
    <property type="match status" value="1"/>
</dbReference>
<evidence type="ECO:0000259" key="1">
    <source>
        <dbReference type="Pfam" id="PF00582"/>
    </source>
</evidence>
<dbReference type="InterPro" id="IPR006016">
    <property type="entry name" value="UspA"/>
</dbReference>
<dbReference type="Proteomes" id="UP000639772">
    <property type="component" value="Unassembled WGS sequence"/>
</dbReference>
<name>A0A835QGG4_VANPL</name>
<feature type="domain" description="UspA" evidence="1">
    <location>
        <begin position="5"/>
        <end position="134"/>
    </location>
</feature>